<keyword evidence="5" id="KW-1185">Reference proteome</keyword>
<dbReference type="GO" id="GO:0008270">
    <property type="term" value="F:zinc ion binding"/>
    <property type="evidence" value="ECO:0007669"/>
    <property type="project" value="InterPro"/>
</dbReference>
<comment type="caution">
    <text evidence="4">The sequence shown here is derived from an EMBL/GenBank/DDBJ whole genome shotgun (WGS) entry which is preliminary data.</text>
</comment>
<dbReference type="SMART" id="SM00829">
    <property type="entry name" value="PKS_ER"/>
    <property type="match status" value="1"/>
</dbReference>
<dbReference type="InterPro" id="IPR020843">
    <property type="entry name" value="ER"/>
</dbReference>
<dbReference type="PANTHER" id="PTHR44154">
    <property type="entry name" value="QUINONE OXIDOREDUCTASE"/>
    <property type="match status" value="1"/>
</dbReference>
<dbReference type="NCBIfam" id="TIGR02817">
    <property type="entry name" value="adh_fam_1"/>
    <property type="match status" value="1"/>
</dbReference>
<proteinExistence type="inferred from homology"/>
<dbReference type="Pfam" id="PF08240">
    <property type="entry name" value="ADH_N"/>
    <property type="match status" value="1"/>
</dbReference>
<evidence type="ECO:0000256" key="1">
    <source>
        <dbReference type="ARBA" id="ARBA00022857"/>
    </source>
</evidence>
<keyword evidence="2" id="KW-0560">Oxidoreductase</keyword>
<keyword evidence="1" id="KW-0521">NADP</keyword>
<gene>
    <name evidence="4" type="ORF">N782_14690</name>
</gene>
<evidence type="ECO:0000259" key="3">
    <source>
        <dbReference type="SMART" id="SM00829"/>
    </source>
</evidence>
<organism evidence="4 5">
    <name type="scientific">Pontibacillus yanchengensis Y32</name>
    <dbReference type="NCBI Taxonomy" id="1385514"/>
    <lineage>
        <taxon>Bacteria</taxon>
        <taxon>Bacillati</taxon>
        <taxon>Bacillota</taxon>
        <taxon>Bacilli</taxon>
        <taxon>Bacillales</taxon>
        <taxon>Bacillaceae</taxon>
        <taxon>Pontibacillus</taxon>
    </lineage>
</organism>
<protein>
    <recommendedName>
        <fullName evidence="2">Zinc-type alcohol dehydrogenase-like protein</fullName>
    </recommendedName>
</protein>
<dbReference type="InterPro" id="IPR014182">
    <property type="entry name" value="ADH_Zn_typ-1"/>
</dbReference>
<dbReference type="AlphaFoldDB" id="A0A0A2TCY5"/>
<dbReference type="InterPro" id="IPR051603">
    <property type="entry name" value="Zinc-ADH_QOR/CCCR"/>
</dbReference>
<dbReference type="InterPro" id="IPR036291">
    <property type="entry name" value="NAD(P)-bd_dom_sf"/>
</dbReference>
<keyword evidence="2" id="KW-0862">Zinc</keyword>
<dbReference type="eggNOG" id="COG0604">
    <property type="taxonomic scope" value="Bacteria"/>
</dbReference>
<dbReference type="PANTHER" id="PTHR44154:SF1">
    <property type="entry name" value="QUINONE OXIDOREDUCTASE"/>
    <property type="match status" value="1"/>
</dbReference>
<dbReference type="EMBL" id="AVBF01000042">
    <property type="protein sequence ID" value="KGP71941.1"/>
    <property type="molecule type" value="Genomic_DNA"/>
</dbReference>
<evidence type="ECO:0000313" key="5">
    <source>
        <dbReference type="Proteomes" id="UP000030147"/>
    </source>
</evidence>
<dbReference type="SUPFAM" id="SSF51735">
    <property type="entry name" value="NAD(P)-binding Rossmann-fold domains"/>
    <property type="match status" value="1"/>
</dbReference>
<dbReference type="SUPFAM" id="SSF50129">
    <property type="entry name" value="GroES-like"/>
    <property type="match status" value="1"/>
</dbReference>
<reference evidence="4 5" key="1">
    <citation type="journal article" date="2015" name="Stand. Genomic Sci.">
        <title>High quality draft genome sequence of the moderately halophilic bacterium Pontibacillus yanchengensis Y32(T) and comparison among Pontibacillus genomes.</title>
        <authorList>
            <person name="Huang J."/>
            <person name="Qiao Z.X."/>
            <person name="Tang J.W."/>
            <person name="Wang G."/>
        </authorList>
    </citation>
    <scope>NUCLEOTIDE SEQUENCE [LARGE SCALE GENOMIC DNA]</scope>
    <source>
        <strain evidence="4 5">Y32</strain>
    </source>
</reference>
<dbReference type="GO" id="GO:0016491">
    <property type="term" value="F:oxidoreductase activity"/>
    <property type="evidence" value="ECO:0007669"/>
    <property type="project" value="UniProtKB-KW"/>
</dbReference>
<dbReference type="Gene3D" id="3.40.50.720">
    <property type="entry name" value="NAD(P)-binding Rossmann-like Domain"/>
    <property type="match status" value="1"/>
</dbReference>
<evidence type="ECO:0000313" key="4">
    <source>
        <dbReference type="EMBL" id="KGP71941.1"/>
    </source>
</evidence>
<feature type="domain" description="Enoyl reductase (ER)" evidence="3">
    <location>
        <begin position="21"/>
        <end position="338"/>
    </location>
</feature>
<dbReference type="Gene3D" id="3.90.180.10">
    <property type="entry name" value="Medium-chain alcohol dehydrogenases, catalytic domain"/>
    <property type="match status" value="1"/>
</dbReference>
<dbReference type="Proteomes" id="UP000030147">
    <property type="component" value="Unassembled WGS sequence"/>
</dbReference>
<dbReference type="STRING" id="1385514.N782_14690"/>
<dbReference type="CDD" id="cd08252">
    <property type="entry name" value="AL_MDR"/>
    <property type="match status" value="1"/>
</dbReference>
<sequence length="342" mass="37583">MSNEMKAVGLYKHLPITDEESLIDVTVPKPTASGHDILVRVKAVSVNPVDTKVRANGDEEDEPKILGYDASGVVEEVGDDVSLFQVGDEVYYAGSVARPGSNSEFHLVDERIVAQKPYTLSHKEAAALPLTSLTSWEALFERLHIPFNQTANQGKTILIIGAAGGVGSIATQLAHMAGLTVIGTASREETITWTKNRGAHYTINHHHSFGPQLEELGMNEVDYIFCLSSTAQHWDEMVNVIKPQGKICSIVETDENLNLSALQHKSATFVWEFMFTRPLFQTEDMREQHNILSHVAKLIDEGELTTTLTKTLTGLNAKNLREAHATLESGKMIGKLVLEQEG</sequence>
<dbReference type="InterPro" id="IPR011032">
    <property type="entry name" value="GroES-like_sf"/>
</dbReference>
<dbReference type="OrthoDB" id="9792162at2"/>
<dbReference type="InterPro" id="IPR013154">
    <property type="entry name" value="ADH-like_N"/>
</dbReference>
<evidence type="ECO:0000256" key="2">
    <source>
        <dbReference type="RuleBase" id="RU364000"/>
    </source>
</evidence>
<keyword evidence="2" id="KW-0479">Metal-binding</keyword>
<dbReference type="Pfam" id="PF13602">
    <property type="entry name" value="ADH_zinc_N_2"/>
    <property type="match status" value="1"/>
</dbReference>
<comment type="similarity">
    <text evidence="2">Belongs to the zinc-containing alcohol dehydrogenase family. Quinone oxidoreductase subfamily.</text>
</comment>
<accession>A0A0A2TCY5</accession>
<name>A0A0A2TCY5_9BACI</name>